<dbReference type="Proteomes" id="UP001488838">
    <property type="component" value="Unassembled WGS sequence"/>
</dbReference>
<protein>
    <submittedName>
        <fullName evidence="1">Uncharacterized protein</fullName>
    </submittedName>
</protein>
<organism evidence="1 2">
    <name type="scientific">Myodes glareolus</name>
    <name type="common">Bank vole</name>
    <name type="synonym">Clethrionomys glareolus</name>
    <dbReference type="NCBI Taxonomy" id="447135"/>
    <lineage>
        <taxon>Eukaryota</taxon>
        <taxon>Metazoa</taxon>
        <taxon>Chordata</taxon>
        <taxon>Craniata</taxon>
        <taxon>Vertebrata</taxon>
        <taxon>Euteleostomi</taxon>
        <taxon>Mammalia</taxon>
        <taxon>Eutheria</taxon>
        <taxon>Euarchontoglires</taxon>
        <taxon>Glires</taxon>
        <taxon>Rodentia</taxon>
        <taxon>Myomorpha</taxon>
        <taxon>Muroidea</taxon>
        <taxon>Cricetidae</taxon>
        <taxon>Arvicolinae</taxon>
        <taxon>Myodes</taxon>
    </lineage>
</organism>
<sequence length="64" mass="6891">MKASDASSEKLFNTVLINKGAWQSSGLRVAGFAGKVMPPSLVVCGPKIPPRYLLNIPGFRMTNK</sequence>
<dbReference type="EMBL" id="JBBHLL010000022">
    <property type="protein sequence ID" value="KAK7829225.1"/>
    <property type="molecule type" value="Genomic_DNA"/>
</dbReference>
<name>A0AAW0JRZ7_MYOGA</name>
<reference evidence="1 2" key="1">
    <citation type="journal article" date="2023" name="bioRxiv">
        <title>Conserved and derived expression patterns and positive selection on dental genes reveal complex evolutionary context of ever-growing rodent molars.</title>
        <authorList>
            <person name="Calamari Z.T."/>
            <person name="Song A."/>
            <person name="Cohen E."/>
            <person name="Akter M."/>
            <person name="Roy R.D."/>
            <person name="Hallikas O."/>
            <person name="Christensen M.M."/>
            <person name="Li P."/>
            <person name="Marangoni P."/>
            <person name="Jernvall J."/>
            <person name="Klein O.D."/>
        </authorList>
    </citation>
    <scope>NUCLEOTIDE SEQUENCE [LARGE SCALE GENOMIC DNA]</scope>
    <source>
        <strain evidence="1">V071</strain>
    </source>
</reference>
<proteinExistence type="predicted"/>
<evidence type="ECO:0000313" key="1">
    <source>
        <dbReference type="EMBL" id="KAK7829225.1"/>
    </source>
</evidence>
<evidence type="ECO:0000313" key="2">
    <source>
        <dbReference type="Proteomes" id="UP001488838"/>
    </source>
</evidence>
<dbReference type="AlphaFoldDB" id="A0AAW0JRZ7"/>
<accession>A0AAW0JRZ7</accession>
<keyword evidence="2" id="KW-1185">Reference proteome</keyword>
<comment type="caution">
    <text evidence="1">The sequence shown here is derived from an EMBL/GenBank/DDBJ whole genome shotgun (WGS) entry which is preliminary data.</text>
</comment>
<gene>
    <name evidence="1" type="ORF">U0070_012696</name>
</gene>